<gene>
    <name evidence="6" type="ORF">DFQ04_1514</name>
</gene>
<evidence type="ECO:0000259" key="5">
    <source>
        <dbReference type="PROSITE" id="PS01124"/>
    </source>
</evidence>
<feature type="transmembrane region" description="Helical" evidence="4">
    <location>
        <begin position="69"/>
        <end position="87"/>
    </location>
</feature>
<feature type="transmembrane region" description="Helical" evidence="4">
    <location>
        <begin position="99"/>
        <end position="119"/>
    </location>
</feature>
<dbReference type="PANTHER" id="PTHR43280:SF29">
    <property type="entry name" value="ARAC-FAMILY TRANSCRIPTIONAL REGULATOR"/>
    <property type="match status" value="1"/>
</dbReference>
<keyword evidence="3" id="KW-0804">Transcription</keyword>
<evidence type="ECO:0000313" key="6">
    <source>
        <dbReference type="EMBL" id="TDQ19689.1"/>
    </source>
</evidence>
<dbReference type="InterPro" id="IPR018060">
    <property type="entry name" value="HTH_AraC"/>
</dbReference>
<organism evidence="6 7">
    <name type="scientific">Algoriphagus boseongensis</name>
    <dbReference type="NCBI Taxonomy" id="1442587"/>
    <lineage>
        <taxon>Bacteria</taxon>
        <taxon>Pseudomonadati</taxon>
        <taxon>Bacteroidota</taxon>
        <taxon>Cytophagia</taxon>
        <taxon>Cytophagales</taxon>
        <taxon>Cyclobacteriaceae</taxon>
        <taxon>Algoriphagus</taxon>
    </lineage>
</organism>
<evidence type="ECO:0000256" key="2">
    <source>
        <dbReference type="ARBA" id="ARBA00023125"/>
    </source>
</evidence>
<evidence type="ECO:0000256" key="3">
    <source>
        <dbReference type="ARBA" id="ARBA00023163"/>
    </source>
</evidence>
<feature type="transmembrane region" description="Helical" evidence="4">
    <location>
        <begin position="193"/>
        <end position="215"/>
    </location>
</feature>
<dbReference type="InterPro" id="IPR009057">
    <property type="entry name" value="Homeodomain-like_sf"/>
</dbReference>
<dbReference type="OrthoDB" id="6283866at2"/>
<dbReference type="Proteomes" id="UP000294535">
    <property type="component" value="Unassembled WGS sequence"/>
</dbReference>
<comment type="caution">
    <text evidence="6">The sequence shown here is derived from an EMBL/GenBank/DDBJ whole genome shotgun (WGS) entry which is preliminary data.</text>
</comment>
<feature type="domain" description="HTH araC/xylS-type" evidence="5">
    <location>
        <begin position="285"/>
        <end position="386"/>
    </location>
</feature>
<keyword evidence="2" id="KW-0238">DNA-binding</keyword>
<feature type="transmembrane region" description="Helical" evidence="4">
    <location>
        <begin position="153"/>
        <end position="173"/>
    </location>
</feature>
<proteinExistence type="predicted"/>
<dbReference type="SUPFAM" id="SSF46689">
    <property type="entry name" value="Homeodomain-like"/>
    <property type="match status" value="1"/>
</dbReference>
<keyword evidence="4" id="KW-1133">Transmembrane helix</keyword>
<dbReference type="PANTHER" id="PTHR43280">
    <property type="entry name" value="ARAC-FAMILY TRANSCRIPTIONAL REGULATOR"/>
    <property type="match status" value="1"/>
</dbReference>
<name>A0A4R6TBU3_9BACT</name>
<feature type="transmembrane region" description="Helical" evidence="4">
    <location>
        <begin position="37"/>
        <end position="57"/>
    </location>
</feature>
<dbReference type="EMBL" id="SNYF01000005">
    <property type="protein sequence ID" value="TDQ19689.1"/>
    <property type="molecule type" value="Genomic_DNA"/>
</dbReference>
<dbReference type="SMART" id="SM00342">
    <property type="entry name" value="HTH_ARAC"/>
    <property type="match status" value="1"/>
</dbReference>
<reference evidence="6 7" key="1">
    <citation type="submission" date="2019-03" db="EMBL/GenBank/DDBJ databases">
        <title>Genomic Encyclopedia of Type Strains, Phase III (KMG-III): the genomes of soil and plant-associated and newly described type strains.</title>
        <authorList>
            <person name="Whitman W."/>
        </authorList>
    </citation>
    <scope>NUCLEOTIDE SEQUENCE [LARGE SCALE GENOMIC DNA]</scope>
    <source>
        <strain evidence="6 7">CECT 8446</strain>
    </source>
</reference>
<keyword evidence="1" id="KW-0805">Transcription regulation</keyword>
<feature type="transmembrane region" description="Helical" evidence="4">
    <location>
        <begin position="221"/>
        <end position="243"/>
    </location>
</feature>
<keyword evidence="7" id="KW-1185">Reference proteome</keyword>
<accession>A0A4R6TBU3</accession>
<dbReference type="AlphaFoldDB" id="A0A4R6TBU3"/>
<evidence type="ECO:0000256" key="1">
    <source>
        <dbReference type="ARBA" id="ARBA00023015"/>
    </source>
</evidence>
<evidence type="ECO:0000256" key="4">
    <source>
        <dbReference type="SAM" id="Phobius"/>
    </source>
</evidence>
<sequence>MEFVLGLKDLIYLGSIFIGFLTSAVLIFYAQKRQKSNILIGFSFLAISYGIILAFLISSGYHVFIPQLYRTGNIAGLLFAPLSYLYIRNTAKKQKLAWTDFIHFLPAIIYTIDFFPILFLTSVEEKARLIQSEIADPSVFVYFNQSRFFPPNFYTLGRTILIGVYWLFSFRILQQYSKSQKESGSTFGKEWTLWMKIYISCHILLFLPFFILYQIADSQLYFELIHFTGALVILTNSITILFFPKVLYGLSDSPIEYGGNQKSQKDENPEPIPEEKAQFIQQQLELVLDQNQKFLEKGYSINDLANDSSVPSYLLTQYLNRNLDISFSDLINKKRIEACCAKISSGEFGHLTLEALAEDCGFNNRNSFIASFKKFKGCTPSQFSKEQQVK</sequence>
<keyword evidence="4" id="KW-0472">Membrane</keyword>
<dbReference type="GO" id="GO:0003700">
    <property type="term" value="F:DNA-binding transcription factor activity"/>
    <property type="evidence" value="ECO:0007669"/>
    <property type="project" value="InterPro"/>
</dbReference>
<feature type="transmembrane region" description="Helical" evidence="4">
    <location>
        <begin position="12"/>
        <end position="30"/>
    </location>
</feature>
<protein>
    <submittedName>
        <fullName evidence="6">AraC family transcriptional regulator</fullName>
    </submittedName>
</protein>
<dbReference type="GO" id="GO:0043565">
    <property type="term" value="F:sequence-specific DNA binding"/>
    <property type="evidence" value="ECO:0007669"/>
    <property type="project" value="InterPro"/>
</dbReference>
<dbReference type="PROSITE" id="PS01124">
    <property type="entry name" value="HTH_ARAC_FAMILY_2"/>
    <property type="match status" value="1"/>
</dbReference>
<dbReference type="Gene3D" id="1.10.10.60">
    <property type="entry name" value="Homeodomain-like"/>
    <property type="match status" value="1"/>
</dbReference>
<keyword evidence="4" id="KW-0812">Transmembrane</keyword>
<dbReference type="RefSeq" id="WP_133554212.1">
    <property type="nucleotide sequence ID" value="NZ_SNYF01000005.1"/>
</dbReference>
<evidence type="ECO:0000313" key="7">
    <source>
        <dbReference type="Proteomes" id="UP000294535"/>
    </source>
</evidence>
<dbReference type="Pfam" id="PF12833">
    <property type="entry name" value="HTH_18"/>
    <property type="match status" value="1"/>
</dbReference>